<feature type="domain" description="Aminoglycoside phosphotransferase" evidence="1">
    <location>
        <begin position="16"/>
        <end position="231"/>
    </location>
</feature>
<dbReference type="PANTHER" id="PTHR41283:SF1">
    <property type="entry name" value="AMINOGLYCOSIDE PHOSPHOTRANSFERASE DOMAIN-CONTAINING PROTEIN"/>
    <property type="match status" value="1"/>
</dbReference>
<dbReference type="STRING" id="142588.SAMN04488559_10916"/>
<keyword evidence="2" id="KW-0808">Transferase</keyword>
<dbReference type="OrthoDB" id="5291879at2"/>
<dbReference type="Pfam" id="PF01636">
    <property type="entry name" value="APH"/>
    <property type="match status" value="1"/>
</dbReference>
<evidence type="ECO:0000313" key="2">
    <source>
        <dbReference type="EMBL" id="SER88054.1"/>
    </source>
</evidence>
<dbReference type="Gene3D" id="3.90.1200.10">
    <property type="match status" value="1"/>
</dbReference>
<dbReference type="InterPro" id="IPR011009">
    <property type="entry name" value="Kinase-like_dom_sf"/>
</dbReference>
<dbReference type="Proteomes" id="UP000198948">
    <property type="component" value="Unassembled WGS sequence"/>
</dbReference>
<keyword evidence="2" id="KW-0418">Kinase</keyword>
<protein>
    <submittedName>
        <fullName evidence="2">Predicted kinase, aminoglycoside phosphotransferase (APT) family</fullName>
    </submittedName>
</protein>
<dbReference type="InterPro" id="IPR002575">
    <property type="entry name" value="Aminoglycoside_PTrfase"/>
</dbReference>
<evidence type="ECO:0000313" key="3">
    <source>
        <dbReference type="Proteomes" id="UP000198948"/>
    </source>
</evidence>
<dbReference type="EMBL" id="FOHA01000009">
    <property type="protein sequence ID" value="SER88054.1"/>
    <property type="molecule type" value="Genomic_DNA"/>
</dbReference>
<gene>
    <name evidence="2" type="ORF">SAMN04488559_10916</name>
</gene>
<dbReference type="GO" id="GO:0016301">
    <property type="term" value="F:kinase activity"/>
    <property type="evidence" value="ECO:0007669"/>
    <property type="project" value="UniProtKB-KW"/>
</dbReference>
<sequence>MPFKDISFLKNMKQAKLINVGFSKDEKWVIDDTYLLRISPQKSADLIVFQEKYLRKINEETSFVPKVYDAGSFQGKAYLVLDYMTGSDMEVALPHFPLAKQYALGKSVGACYRVIHQIPVDQEDQYNWKERMLKKYVNLKGRLQAIVGEDLQYLNLLSFIESQFDLLENRSVAICHHDLHPRNVLIHQEAFAGLIDWEKLTLEDPYTDFQKTEFFTVPISKCYARGLFDGYFLGQEIPTEFWLLHRFYVAMLLISSKVWAHEACPSEIAFFDERIKDVLVQWDDFTLACPKWYDVSKSASHF</sequence>
<dbReference type="PANTHER" id="PTHR41283">
    <property type="entry name" value="AMINOGLYCOSIDE PHOSPHOTRANSFERASE"/>
    <property type="match status" value="1"/>
</dbReference>
<organism evidence="2 3">
    <name type="scientific">Isobaculum melis</name>
    <dbReference type="NCBI Taxonomy" id="142588"/>
    <lineage>
        <taxon>Bacteria</taxon>
        <taxon>Bacillati</taxon>
        <taxon>Bacillota</taxon>
        <taxon>Bacilli</taxon>
        <taxon>Lactobacillales</taxon>
        <taxon>Carnobacteriaceae</taxon>
        <taxon>Isobaculum</taxon>
    </lineage>
</organism>
<name>A0A1H9ST59_9LACT</name>
<dbReference type="RefSeq" id="WP_092652167.1">
    <property type="nucleotide sequence ID" value="NZ_FOHA01000009.1"/>
</dbReference>
<evidence type="ECO:0000259" key="1">
    <source>
        <dbReference type="Pfam" id="PF01636"/>
    </source>
</evidence>
<proteinExistence type="predicted"/>
<keyword evidence="3" id="KW-1185">Reference proteome</keyword>
<reference evidence="2 3" key="1">
    <citation type="submission" date="2016-10" db="EMBL/GenBank/DDBJ databases">
        <authorList>
            <person name="de Groot N.N."/>
        </authorList>
    </citation>
    <scope>NUCLEOTIDE SEQUENCE [LARGE SCALE GENOMIC DNA]</scope>
    <source>
        <strain evidence="2 3">DSM 13760</strain>
    </source>
</reference>
<dbReference type="AlphaFoldDB" id="A0A1H9ST59"/>
<dbReference type="SUPFAM" id="SSF56112">
    <property type="entry name" value="Protein kinase-like (PK-like)"/>
    <property type="match status" value="1"/>
</dbReference>
<accession>A0A1H9ST59</accession>